<dbReference type="Proteomes" id="UP001223144">
    <property type="component" value="Unassembled WGS sequence"/>
</dbReference>
<comment type="caution">
    <text evidence="1">The sequence shown here is derived from an EMBL/GenBank/DDBJ whole genome shotgun (WGS) entry which is preliminary data.</text>
</comment>
<accession>A0ABT6HWD2</accession>
<gene>
    <name evidence="1" type="ORF">QCN29_28735</name>
</gene>
<proteinExistence type="predicted"/>
<sequence length="113" mass="12959">MRKRKLLLELYADEDGMAWVRESVKSVARARHARVIRWSETPVPPDDDSCDYLAEQWAYEQPGQDPGARRPVELRLSFTCSLRVWRSLRKGVLLALCPEGDACRACRVPWAAC</sequence>
<evidence type="ECO:0000313" key="1">
    <source>
        <dbReference type="EMBL" id="MDH2392695.1"/>
    </source>
</evidence>
<protein>
    <submittedName>
        <fullName evidence="1">Uncharacterized protein</fullName>
    </submittedName>
</protein>
<name>A0ABT6HWD2_9ACTN</name>
<reference evidence="1 2" key="1">
    <citation type="submission" date="2023-04" db="EMBL/GenBank/DDBJ databases">
        <title>Streptomyces chengmaiensis sp. nov. isolated from the stem of mangrove plant in Hainan.</title>
        <authorList>
            <person name="Huang X."/>
            <person name="Zhou S."/>
            <person name="Chu X."/>
            <person name="Xie Y."/>
            <person name="Lin Y."/>
        </authorList>
    </citation>
    <scope>NUCLEOTIDE SEQUENCE [LARGE SCALE GENOMIC DNA]</scope>
    <source>
        <strain evidence="1 2">HNM0663</strain>
    </source>
</reference>
<keyword evidence="2" id="KW-1185">Reference proteome</keyword>
<dbReference type="EMBL" id="JARWBG010000046">
    <property type="protein sequence ID" value="MDH2392695.1"/>
    <property type="molecule type" value="Genomic_DNA"/>
</dbReference>
<dbReference type="RefSeq" id="WP_279931825.1">
    <property type="nucleotide sequence ID" value="NZ_JARWBG010000046.1"/>
</dbReference>
<evidence type="ECO:0000313" key="2">
    <source>
        <dbReference type="Proteomes" id="UP001223144"/>
    </source>
</evidence>
<organism evidence="1 2">
    <name type="scientific">Streptomyces chengmaiensis</name>
    <dbReference type="NCBI Taxonomy" id="3040919"/>
    <lineage>
        <taxon>Bacteria</taxon>
        <taxon>Bacillati</taxon>
        <taxon>Actinomycetota</taxon>
        <taxon>Actinomycetes</taxon>
        <taxon>Kitasatosporales</taxon>
        <taxon>Streptomycetaceae</taxon>
        <taxon>Streptomyces</taxon>
    </lineage>
</organism>